<dbReference type="Pfam" id="PF10988">
    <property type="entry name" value="DUF2807"/>
    <property type="match status" value="1"/>
</dbReference>
<proteinExistence type="predicted"/>
<feature type="signal peptide" evidence="1">
    <location>
        <begin position="1"/>
        <end position="18"/>
    </location>
</feature>
<dbReference type="EMBL" id="SPUH01000001">
    <property type="protein sequence ID" value="TKS54089.1"/>
    <property type="molecule type" value="Genomic_DNA"/>
</dbReference>
<reference evidence="3 4" key="1">
    <citation type="submission" date="2019-01" db="EMBL/GenBank/DDBJ databases">
        <authorList>
            <person name="Zhang S."/>
        </authorList>
    </citation>
    <scope>NUCLEOTIDE SEQUENCE [LARGE SCALE GENOMIC DNA]</scope>
    <source>
        <strain evidence="3 4">1626</strain>
    </source>
</reference>
<dbReference type="Gene3D" id="2.160.20.120">
    <property type="match status" value="1"/>
</dbReference>
<dbReference type="InterPro" id="IPR021255">
    <property type="entry name" value="DUF2807"/>
</dbReference>
<evidence type="ECO:0000259" key="2">
    <source>
        <dbReference type="Pfam" id="PF10988"/>
    </source>
</evidence>
<sequence length="273" mass="28057">MKAIATLLVCLLPVAGFAQERCAHSQPQQLVLDTAGAKRVMFDIGPHRLRLQGSSGGDHRIAGRACASSEGDLARMSVTQELRGDTLHVKLQREDRRGLSLGDRYAYLTLEGTVPEDVLVQLRVGSGDAWLDGAASASADVGSGDVDVRGIRGLLTAKVGSGDAALHDVGALNVLSLGSGDIEASQVRGDAEVGSIGSGDFSLRGAAGNVDIGSIGSGDATLEDVTGNVVVGSIGSGDLDVRNVRGTLTVRSKGSGDVDHRDVAGAIDIPRKR</sequence>
<keyword evidence="4" id="KW-1185">Reference proteome</keyword>
<gene>
    <name evidence="3" type="ORF">E4582_04415</name>
</gene>
<keyword evidence="1" id="KW-0732">Signal</keyword>
<accession>A0A4Z1RJ07</accession>
<comment type="caution">
    <text evidence="3">The sequence shown here is derived from an EMBL/GenBank/DDBJ whole genome shotgun (WGS) entry which is preliminary data.</text>
</comment>
<feature type="domain" description="Putative auto-transporter adhesin head GIN" evidence="2">
    <location>
        <begin position="160"/>
        <end position="259"/>
    </location>
</feature>
<evidence type="ECO:0000313" key="4">
    <source>
        <dbReference type="Proteomes" id="UP000298681"/>
    </source>
</evidence>
<dbReference type="AlphaFoldDB" id="A0A4Z1RJ07"/>
<name>A0A4Z1RJ07_9GAMM</name>
<feature type="chain" id="PRO_5021353461" description="Putative auto-transporter adhesin head GIN domain-containing protein" evidence="1">
    <location>
        <begin position="19"/>
        <end position="273"/>
    </location>
</feature>
<dbReference type="Proteomes" id="UP000298681">
    <property type="component" value="Unassembled WGS sequence"/>
</dbReference>
<organism evidence="3 4">
    <name type="scientific">Luteimonas yindakuii</name>
    <dbReference type="NCBI Taxonomy" id="2565782"/>
    <lineage>
        <taxon>Bacteria</taxon>
        <taxon>Pseudomonadati</taxon>
        <taxon>Pseudomonadota</taxon>
        <taxon>Gammaproteobacteria</taxon>
        <taxon>Lysobacterales</taxon>
        <taxon>Lysobacteraceae</taxon>
        <taxon>Luteimonas</taxon>
    </lineage>
</organism>
<evidence type="ECO:0000313" key="3">
    <source>
        <dbReference type="EMBL" id="TKS54089.1"/>
    </source>
</evidence>
<protein>
    <recommendedName>
        <fullName evidence="2">Putative auto-transporter adhesin head GIN domain-containing protein</fullName>
    </recommendedName>
</protein>
<evidence type="ECO:0000256" key="1">
    <source>
        <dbReference type="SAM" id="SignalP"/>
    </source>
</evidence>
<dbReference type="RefSeq" id="WP_134673470.1">
    <property type="nucleotide sequence ID" value="NZ_SPUH01000001.1"/>
</dbReference>